<dbReference type="InterPro" id="IPR027443">
    <property type="entry name" value="IPNS-like_sf"/>
</dbReference>
<dbReference type="EMBL" id="CAUYUJ010014753">
    <property type="protein sequence ID" value="CAK0845639.1"/>
    <property type="molecule type" value="Genomic_DNA"/>
</dbReference>
<proteinExistence type="predicted"/>
<accession>A0ABN9TJ18</accession>
<dbReference type="Gene3D" id="2.60.120.330">
    <property type="entry name" value="B-lactam Antibiotic, Isopenicillin N Synthase, Chain"/>
    <property type="match status" value="1"/>
</dbReference>
<evidence type="ECO:0000313" key="1">
    <source>
        <dbReference type="EMBL" id="CAK0845639.1"/>
    </source>
</evidence>
<evidence type="ECO:0000313" key="2">
    <source>
        <dbReference type="Proteomes" id="UP001189429"/>
    </source>
</evidence>
<sequence length="741" mass="80782">MGGTRGESSYAPGLSPARLGRAWREAAQQLGVATLVLEGADAEGAAAAYEAGRAYFALEPRLKGCPGCSRRNITEGFQRGYIPFAAESGLAAVREVKEGFCYGLEWPAGRQQRHPFQAANVWPPVEALERLGASWREAMDGFLDLSVRAARRAPPPRACCFRLEQVFRLRGPSLGGGDWSYTHTAVGPDYQESPARRLALGDAPTLDDLSDVPFGSYLTPRERVRAFVALNAGVLSPATYNITQRLQDWGLVYDQAQQFFVPEAELNETGDNLSLLRAETEVEALTDEASQIRATAAEVDDAAFAEHFRGARGPECDGSGDGTAPCLGDHGAAMSVYEDAKNKVLVFHGSWDPSEYNYMMWAHKVWVLERFERALNIMWSIQAEQEATAEMAERSYGAYVEGQYEGAEDEKVIRCAFHDFEYKPAPDADAVALATQLLGSDIIASGFWEMVKEIVRQVIPEGGELFKTVYLTGSGRGGTFAALVSMWLKRLDATALSTYVFAPDGGWQCLARRLYARDITAHDDHSHILVYSHIMDAYAGALDKVAGQVCLYGFRNFTGAVQRFCSKIVGHTGPQLLFRGESGPPEPDPAVKKARRYFDACHYFTHSVWYAAILLLDDDVLDLSGATDGGCQTVASVPRDDAMEECPLSSPAEVDCQLAAVTGQGLPMQARAAREYGRLAPRRRGVCPGAGPGVPGELESADVGLPALSECRDRVRWAHSDGVRSNARVVSTRTCQNGGWR</sequence>
<comment type="caution">
    <text evidence="1">The sequence shown here is derived from an EMBL/GenBank/DDBJ whole genome shotgun (WGS) entry which is preliminary data.</text>
</comment>
<organism evidence="1 2">
    <name type="scientific">Prorocentrum cordatum</name>
    <dbReference type="NCBI Taxonomy" id="2364126"/>
    <lineage>
        <taxon>Eukaryota</taxon>
        <taxon>Sar</taxon>
        <taxon>Alveolata</taxon>
        <taxon>Dinophyceae</taxon>
        <taxon>Prorocentrales</taxon>
        <taxon>Prorocentraceae</taxon>
        <taxon>Prorocentrum</taxon>
    </lineage>
</organism>
<keyword evidence="2" id="KW-1185">Reference proteome</keyword>
<gene>
    <name evidence="1" type="ORF">PCOR1329_LOCUS39368</name>
</gene>
<protein>
    <submittedName>
        <fullName evidence="1">Uncharacterized protein</fullName>
    </submittedName>
</protein>
<dbReference type="Proteomes" id="UP001189429">
    <property type="component" value="Unassembled WGS sequence"/>
</dbReference>
<name>A0ABN9TJ18_9DINO</name>
<reference evidence="1" key="1">
    <citation type="submission" date="2023-10" db="EMBL/GenBank/DDBJ databases">
        <authorList>
            <person name="Chen Y."/>
            <person name="Shah S."/>
            <person name="Dougan E. K."/>
            <person name="Thang M."/>
            <person name="Chan C."/>
        </authorList>
    </citation>
    <scope>NUCLEOTIDE SEQUENCE [LARGE SCALE GENOMIC DNA]</scope>
</reference>